<keyword evidence="3" id="KW-0732">Signal</keyword>
<feature type="transmembrane region" description="Helical" evidence="2">
    <location>
        <begin position="289"/>
        <end position="309"/>
    </location>
</feature>
<reference evidence="4" key="1">
    <citation type="submission" date="2021-12" db="EMBL/GenBank/DDBJ databases">
        <title>Discovery of the Pendulisporaceae a myxobacterial family with distinct sporulation behavior and unique specialized metabolism.</title>
        <authorList>
            <person name="Garcia R."/>
            <person name="Popoff A."/>
            <person name="Bader C.D."/>
            <person name="Loehr J."/>
            <person name="Walesch S."/>
            <person name="Walt C."/>
            <person name="Boldt J."/>
            <person name="Bunk B."/>
            <person name="Haeckl F.J.F.P.J."/>
            <person name="Gunesch A.P."/>
            <person name="Birkelbach J."/>
            <person name="Nuebel U."/>
            <person name="Pietschmann T."/>
            <person name="Bach T."/>
            <person name="Mueller R."/>
        </authorList>
    </citation>
    <scope>NUCLEOTIDE SEQUENCE</scope>
    <source>
        <strain evidence="4">MSr11367</strain>
    </source>
</reference>
<keyword evidence="5" id="KW-1185">Reference proteome</keyword>
<gene>
    <name evidence="4" type="ORF">LVJ94_31595</name>
</gene>
<dbReference type="EMBL" id="CP089983">
    <property type="protein sequence ID" value="WXB01450.1"/>
    <property type="molecule type" value="Genomic_DNA"/>
</dbReference>
<dbReference type="RefSeq" id="WP_394831064.1">
    <property type="nucleotide sequence ID" value="NZ_CP089929.1"/>
</dbReference>
<feature type="compositionally biased region" description="Polar residues" evidence="1">
    <location>
        <begin position="208"/>
        <end position="217"/>
    </location>
</feature>
<evidence type="ECO:0000256" key="2">
    <source>
        <dbReference type="SAM" id="Phobius"/>
    </source>
</evidence>
<feature type="signal peptide" evidence="3">
    <location>
        <begin position="1"/>
        <end position="25"/>
    </location>
</feature>
<feature type="transmembrane region" description="Helical" evidence="2">
    <location>
        <begin position="221"/>
        <end position="241"/>
    </location>
</feature>
<organism evidence="4 5">
    <name type="scientific">Pendulispora rubella</name>
    <dbReference type="NCBI Taxonomy" id="2741070"/>
    <lineage>
        <taxon>Bacteria</taxon>
        <taxon>Pseudomonadati</taxon>
        <taxon>Myxococcota</taxon>
        <taxon>Myxococcia</taxon>
        <taxon>Myxococcales</taxon>
        <taxon>Sorangiineae</taxon>
        <taxon>Pendulisporaceae</taxon>
        <taxon>Pendulispora</taxon>
    </lineage>
</organism>
<protein>
    <submittedName>
        <fullName evidence="4">PEGA domain-containing protein</fullName>
    </submittedName>
</protein>
<evidence type="ECO:0000256" key="3">
    <source>
        <dbReference type="SAM" id="SignalP"/>
    </source>
</evidence>
<evidence type="ECO:0000256" key="1">
    <source>
        <dbReference type="SAM" id="MobiDB-lite"/>
    </source>
</evidence>
<evidence type="ECO:0000313" key="5">
    <source>
        <dbReference type="Proteomes" id="UP001374803"/>
    </source>
</evidence>
<sequence>MRLAIAGLTTLVLTGTTLTSLPANAQSSAAAAESLYQEGQRLMASGNVHDACIKFGQSQKLEPATGTLLNLASCHEKEGKTASAWAEFNEAIAGTVRAGQKDREAYARSHAVALEKQLRRMVVEVPQPPPGTEVQLDGESLGSVALGAAIPVDPGEHEITVSAPKKKTWSQKVKFEPGPGNTRVPVPPLEDPNAATQPANVFPKGEESTPSPAQSNTRSTVGYVVGGAGILALGTGIFFGLRAKSYGDKADREQNKALDYNAEGRRTNAEIQHDAAMDDHDKAKTSQTIALVAGATGMVAIGVGVYLVVTGKERKESTARVTPLLSPNTAGASASFQF</sequence>
<evidence type="ECO:0000313" key="4">
    <source>
        <dbReference type="EMBL" id="WXB01450.1"/>
    </source>
</evidence>
<feature type="chain" id="PRO_5045624461" evidence="3">
    <location>
        <begin position="26"/>
        <end position="338"/>
    </location>
</feature>
<keyword evidence="2" id="KW-1133">Transmembrane helix</keyword>
<name>A0ABZ2KTR0_9BACT</name>
<dbReference type="SUPFAM" id="SSF48452">
    <property type="entry name" value="TPR-like"/>
    <property type="match status" value="1"/>
</dbReference>
<proteinExistence type="predicted"/>
<accession>A0ABZ2KTR0</accession>
<keyword evidence="2" id="KW-0812">Transmembrane</keyword>
<keyword evidence="2" id="KW-0472">Membrane</keyword>
<dbReference type="InterPro" id="IPR011990">
    <property type="entry name" value="TPR-like_helical_dom_sf"/>
</dbReference>
<dbReference type="Gene3D" id="1.25.40.10">
    <property type="entry name" value="Tetratricopeptide repeat domain"/>
    <property type="match status" value="1"/>
</dbReference>
<feature type="region of interest" description="Disordered" evidence="1">
    <location>
        <begin position="170"/>
        <end position="217"/>
    </location>
</feature>
<dbReference type="Proteomes" id="UP001374803">
    <property type="component" value="Chromosome"/>
</dbReference>